<name>A0A5Z4WV61_SALER</name>
<dbReference type="Gene3D" id="3.30.1330.60">
    <property type="entry name" value="OmpA-like domain"/>
    <property type="match status" value="1"/>
</dbReference>
<dbReference type="PANTHER" id="PTHR38033">
    <property type="entry name" value="MEMBRANE PROTEIN-RELATED"/>
    <property type="match status" value="1"/>
</dbReference>
<dbReference type="AlphaFoldDB" id="A0A5Z4WV61"/>
<dbReference type="InterPro" id="IPR038522">
    <property type="entry name" value="T4/T6SS_DotU_sf"/>
</dbReference>
<evidence type="ECO:0000256" key="1">
    <source>
        <dbReference type="SAM" id="Phobius"/>
    </source>
</evidence>
<feature type="domain" description="Type IV / VI secretion system DotU" evidence="2">
    <location>
        <begin position="63"/>
        <end position="265"/>
    </location>
</feature>
<dbReference type="GO" id="GO:0005975">
    <property type="term" value="P:carbohydrate metabolic process"/>
    <property type="evidence" value="ECO:0007669"/>
    <property type="project" value="InterPro"/>
</dbReference>
<dbReference type="NCBIfam" id="NF038228">
    <property type="entry name" value="IcmH_DotU_IVB"/>
    <property type="match status" value="1"/>
</dbReference>
<dbReference type="NCBIfam" id="NF005999">
    <property type="entry name" value="PRK08126.1"/>
    <property type="match status" value="1"/>
</dbReference>
<dbReference type="InterPro" id="IPR017732">
    <property type="entry name" value="T4/T6SS_DotU"/>
</dbReference>
<keyword evidence="1" id="KW-0472">Membrane</keyword>
<sequence length="486" mass="54455">MTDSTLTPPAADMMSFLSTTPEHKDSEYETPVHTSQRTELNVIVEDGPDSKLRLAEISAAANPLLAAARPLLCALAAMPAKLDAALVEPYRNLLVREMHLYQTLCDQANLRREHVLAVRYCLCTALDEAANNTTWGRRGVWAGKSLLVTFHGESEGGIKLFQIIGRLAASFQEHGNVLEVIYHLLGLGFEGRYSVQPDGRKQLDNIRQQLLTQLSQRRDPVMPALSPDFQGAISGRLRRMRRVPVWLSAGIALLAMLTLFGLYSHRMDVQTVTVQQHIDAIGIKLPPPPVPVHKLRLKILLANEIARGLLTVDEDDQHSRVVFRGDAMFVPGQKTVSDAIRPVINKAAREIARVGGAVTVTGHTDSQPIHSAEFPSNLVLSELRVDILLSRKRMREMLGYCSQHLCWPEGWYCSDYIHVAEELGFTYLYTTERRMNNPVIGSQRIGRINTKERKNVGWLKRRLFYHTTPGFSSLLARHKGARRIAD</sequence>
<dbReference type="InterPro" id="IPR036737">
    <property type="entry name" value="OmpA-like_sf"/>
</dbReference>
<gene>
    <name evidence="3" type="ORF">GFE59_17340</name>
</gene>
<organism evidence="3">
    <name type="scientific">Salmonella enterica</name>
    <name type="common">Salmonella choleraesuis</name>
    <dbReference type="NCBI Taxonomy" id="28901"/>
    <lineage>
        <taxon>Bacteria</taxon>
        <taxon>Pseudomonadati</taxon>
        <taxon>Pseudomonadota</taxon>
        <taxon>Gammaproteobacteria</taxon>
        <taxon>Enterobacterales</taxon>
        <taxon>Enterobacteriaceae</taxon>
        <taxon>Salmonella</taxon>
    </lineage>
</organism>
<feature type="transmembrane region" description="Helical" evidence="1">
    <location>
        <begin position="243"/>
        <end position="263"/>
    </location>
</feature>
<reference evidence="3" key="1">
    <citation type="submission" date="2019-10" db="EMBL/GenBank/DDBJ databases">
        <authorList>
            <consortium name="PulseNet: The National Subtyping Network for Foodborne Disease Surveillance"/>
            <person name="Tarr C.L."/>
            <person name="Trees E."/>
            <person name="Katz L.S."/>
            <person name="Carleton-Romer H.A."/>
            <person name="Stroika S."/>
            <person name="Kucerova Z."/>
            <person name="Roache K.F."/>
            <person name="Sabol A.L."/>
            <person name="Besser J."/>
            <person name="Gerner-Smidt P."/>
        </authorList>
    </citation>
    <scope>NUCLEOTIDE SEQUENCE</scope>
    <source>
        <strain evidence="3">PNUSAS111674</strain>
    </source>
</reference>
<dbReference type="SUPFAM" id="SSF88713">
    <property type="entry name" value="Glycoside hydrolase/deacetylase"/>
    <property type="match status" value="1"/>
</dbReference>
<protein>
    <submittedName>
        <fullName evidence="3">Type VI secretion system protein TssL</fullName>
    </submittedName>
</protein>
<proteinExistence type="predicted"/>
<dbReference type="Pfam" id="PF09850">
    <property type="entry name" value="DotU"/>
    <property type="match status" value="1"/>
</dbReference>
<keyword evidence="1" id="KW-0812">Transmembrane</keyword>
<dbReference type="PANTHER" id="PTHR38033:SF1">
    <property type="entry name" value="DOTU FAMILY TYPE IV_VI SECRETION SYSTEM PROTEIN"/>
    <property type="match status" value="1"/>
</dbReference>
<comment type="caution">
    <text evidence="3">The sequence shown here is derived from an EMBL/GenBank/DDBJ whole genome shotgun (WGS) entry which is preliminary data.</text>
</comment>
<evidence type="ECO:0000313" key="3">
    <source>
        <dbReference type="EMBL" id="EDJ5914951.1"/>
    </source>
</evidence>
<dbReference type="InterPro" id="IPR011330">
    <property type="entry name" value="Glyco_hydro/deAcase_b/a-brl"/>
</dbReference>
<dbReference type="EMBL" id="AAMOUS010000036">
    <property type="protein sequence ID" value="EDJ5914951.1"/>
    <property type="molecule type" value="Genomic_DNA"/>
</dbReference>
<dbReference type="Gene3D" id="1.25.40.590">
    <property type="entry name" value="Type IV / VI secretion system, DotU"/>
    <property type="match status" value="1"/>
</dbReference>
<accession>A0A5Z4WV61</accession>
<evidence type="ECO:0000259" key="2">
    <source>
        <dbReference type="Pfam" id="PF09850"/>
    </source>
</evidence>
<keyword evidence="1" id="KW-1133">Transmembrane helix</keyword>
<dbReference type="NCBIfam" id="TIGR03349">
    <property type="entry name" value="IV_VI_DotU"/>
    <property type="match status" value="1"/>
</dbReference>